<reference evidence="7 8" key="1">
    <citation type="submission" date="2019-05" db="EMBL/GenBank/DDBJ databases">
        <title>The metagenome of a microbial culture collection derived from dairy environment covers the genomic content of the human microbiome.</title>
        <authorList>
            <person name="Roder T."/>
            <person name="Wuthrich D."/>
            <person name="Sattari Z."/>
            <person name="Von Ah U."/>
            <person name="Bar C."/>
            <person name="Ronchi F."/>
            <person name="Macpherson A.J."/>
            <person name="Ganal-Vonarburg S.C."/>
            <person name="Bruggmann R."/>
            <person name="Vergeres G."/>
        </authorList>
    </citation>
    <scope>NUCLEOTIDE SEQUENCE [LARGE SCALE GENOMIC DNA]</scope>
    <source>
        <strain evidence="7 8">FAM 24227</strain>
    </source>
</reference>
<dbReference type="GO" id="GO:0005829">
    <property type="term" value="C:cytosol"/>
    <property type="evidence" value="ECO:0007669"/>
    <property type="project" value="UniProtKB-ARBA"/>
</dbReference>
<dbReference type="SUPFAM" id="SSF55120">
    <property type="entry name" value="Pseudouridine synthase"/>
    <property type="match status" value="1"/>
</dbReference>
<dbReference type="OrthoDB" id="9807213at2"/>
<accession>A0A5R9EFY0</accession>
<dbReference type="EMBL" id="VBSP01000001">
    <property type="protein sequence ID" value="TLQ49415.1"/>
    <property type="molecule type" value="Genomic_DNA"/>
</dbReference>
<dbReference type="Gene3D" id="3.10.290.10">
    <property type="entry name" value="RNA-binding S4 domain"/>
    <property type="match status" value="1"/>
</dbReference>
<dbReference type="NCBIfam" id="TIGR00093">
    <property type="entry name" value="pseudouridine synthase"/>
    <property type="match status" value="1"/>
</dbReference>
<dbReference type="GO" id="GO:0001522">
    <property type="term" value="P:pseudouridine synthesis"/>
    <property type="evidence" value="ECO:0007669"/>
    <property type="project" value="InterPro"/>
</dbReference>
<dbReference type="EC" id="5.4.99.-" evidence="5"/>
<dbReference type="InterPro" id="IPR000748">
    <property type="entry name" value="PsdUridine_synth_RsuA/RluB/E/F"/>
</dbReference>
<keyword evidence="2 4" id="KW-0694">RNA-binding</keyword>
<dbReference type="GO" id="GO:0140098">
    <property type="term" value="F:catalytic activity, acting on RNA"/>
    <property type="evidence" value="ECO:0007669"/>
    <property type="project" value="UniProtKB-ARBA"/>
</dbReference>
<evidence type="ECO:0000256" key="5">
    <source>
        <dbReference type="RuleBase" id="RU003887"/>
    </source>
</evidence>
<evidence type="ECO:0000313" key="7">
    <source>
        <dbReference type="EMBL" id="TLQ49415.1"/>
    </source>
</evidence>
<evidence type="ECO:0000313" key="8">
    <source>
        <dbReference type="Proteomes" id="UP000306420"/>
    </source>
</evidence>
<evidence type="ECO:0000256" key="4">
    <source>
        <dbReference type="PROSITE-ProRule" id="PRU00182"/>
    </source>
</evidence>
<dbReference type="PANTHER" id="PTHR47683:SF4">
    <property type="entry name" value="PSEUDOURIDINE SYNTHASE"/>
    <property type="match status" value="1"/>
</dbReference>
<dbReference type="Gene3D" id="3.30.70.1560">
    <property type="entry name" value="Alpha-L RNA-binding motif"/>
    <property type="match status" value="1"/>
</dbReference>
<evidence type="ECO:0000256" key="3">
    <source>
        <dbReference type="ARBA" id="ARBA00023235"/>
    </source>
</evidence>
<protein>
    <recommendedName>
        <fullName evidence="5">Pseudouridine synthase</fullName>
        <ecNumber evidence="5">5.4.99.-</ecNumber>
    </recommendedName>
</protein>
<dbReference type="InterPro" id="IPR020094">
    <property type="entry name" value="TruA/RsuA/RluB/E/F_N"/>
</dbReference>
<sequence length="245" mass="28035">MTLDELLQQALNLPVKKRKRLLQSKQVTCDGKIVTDRMLTIDSGLFDIRVKGKRIGENLGHTYIALNKPKGVLSAKKDLEFTTVLELLKEQDFDESLSIVGRLDRDSTGLVFLTNNGQLHYLFEQARFAKEKQYHVTVNGKMDQKMVEAFEKGLLLEGGIQLKPAELRILNQSMSESTGVVTLTEGKRHQIKRMFLQCGVKVIGLHRIMVGPIYLDKTTQSGQYRHLYKEELQEVKEMMQELKRS</sequence>
<dbReference type="InterPro" id="IPR006145">
    <property type="entry name" value="PsdUridine_synth_RsuA/RluA"/>
</dbReference>
<dbReference type="InterPro" id="IPR042092">
    <property type="entry name" value="PsdUridine_s_RsuA/RluB/E/F_cat"/>
</dbReference>
<dbReference type="Proteomes" id="UP000306420">
    <property type="component" value="Unassembled WGS sequence"/>
</dbReference>
<organism evidence="7 8">
    <name type="scientific">Ruoffia tabacinasalis</name>
    <dbReference type="NCBI Taxonomy" id="87458"/>
    <lineage>
        <taxon>Bacteria</taxon>
        <taxon>Bacillati</taxon>
        <taxon>Bacillota</taxon>
        <taxon>Bacilli</taxon>
        <taxon>Lactobacillales</taxon>
        <taxon>Aerococcaceae</taxon>
        <taxon>Ruoffia</taxon>
    </lineage>
</organism>
<feature type="domain" description="Pseudouridine synthase RsuA/RluA-like" evidence="6">
    <location>
        <begin position="63"/>
        <end position="196"/>
    </location>
</feature>
<dbReference type="RefSeq" id="WP_138403337.1">
    <property type="nucleotide sequence ID" value="NZ_VBSP01000001.1"/>
</dbReference>
<keyword evidence="3 5" id="KW-0413">Isomerase</keyword>
<name>A0A5R9EFY0_9LACT</name>
<dbReference type="PANTHER" id="PTHR47683">
    <property type="entry name" value="PSEUDOURIDINE SYNTHASE FAMILY PROTEIN-RELATED"/>
    <property type="match status" value="1"/>
</dbReference>
<dbReference type="Gene3D" id="3.30.70.580">
    <property type="entry name" value="Pseudouridine synthase I, catalytic domain, N-terminal subdomain"/>
    <property type="match status" value="1"/>
</dbReference>
<evidence type="ECO:0000256" key="2">
    <source>
        <dbReference type="ARBA" id="ARBA00022884"/>
    </source>
</evidence>
<dbReference type="GO" id="GO:0009982">
    <property type="term" value="F:pseudouridine synthase activity"/>
    <property type="evidence" value="ECO:0007669"/>
    <property type="project" value="InterPro"/>
</dbReference>
<comment type="similarity">
    <text evidence="1 5">Belongs to the pseudouridine synthase RsuA family.</text>
</comment>
<dbReference type="InterPro" id="IPR050343">
    <property type="entry name" value="RsuA_PseudoU_synthase"/>
</dbReference>
<evidence type="ECO:0000256" key="1">
    <source>
        <dbReference type="ARBA" id="ARBA00008348"/>
    </source>
</evidence>
<dbReference type="InterPro" id="IPR036986">
    <property type="entry name" value="S4_RNA-bd_sf"/>
</dbReference>
<dbReference type="FunFam" id="3.30.70.1560:FF:000001">
    <property type="entry name" value="Pseudouridine synthase"/>
    <property type="match status" value="1"/>
</dbReference>
<dbReference type="InterPro" id="IPR020103">
    <property type="entry name" value="PsdUridine_synth_cat_dom_sf"/>
</dbReference>
<gene>
    <name evidence="7" type="ORF">FEZ33_00035</name>
</gene>
<dbReference type="AlphaFoldDB" id="A0A5R9EFY0"/>
<dbReference type="GO" id="GO:0003723">
    <property type="term" value="F:RNA binding"/>
    <property type="evidence" value="ECO:0007669"/>
    <property type="project" value="UniProtKB-KW"/>
</dbReference>
<dbReference type="PROSITE" id="PS01149">
    <property type="entry name" value="PSI_RSU"/>
    <property type="match status" value="1"/>
</dbReference>
<evidence type="ECO:0000259" key="6">
    <source>
        <dbReference type="Pfam" id="PF00849"/>
    </source>
</evidence>
<dbReference type="InterPro" id="IPR018496">
    <property type="entry name" value="PsdUridine_synth_RsuA/RluB_CS"/>
</dbReference>
<dbReference type="PROSITE" id="PS50889">
    <property type="entry name" value="S4"/>
    <property type="match status" value="1"/>
</dbReference>
<proteinExistence type="inferred from homology"/>
<comment type="caution">
    <text evidence="7">The sequence shown here is derived from an EMBL/GenBank/DDBJ whole genome shotgun (WGS) entry which is preliminary data.</text>
</comment>
<dbReference type="GO" id="GO:0006364">
    <property type="term" value="P:rRNA processing"/>
    <property type="evidence" value="ECO:0007669"/>
    <property type="project" value="UniProtKB-ARBA"/>
</dbReference>
<dbReference type="Pfam" id="PF00849">
    <property type="entry name" value="PseudoU_synth_2"/>
    <property type="match status" value="1"/>
</dbReference>